<dbReference type="SUPFAM" id="SSF88713">
    <property type="entry name" value="Glycoside hydrolase/deacetylase"/>
    <property type="match status" value="1"/>
</dbReference>
<dbReference type="PANTHER" id="PTHR11607:SF61">
    <property type="entry name" value="ALPHA-MANNOSIDASE"/>
    <property type="match status" value="1"/>
</dbReference>
<proteinExistence type="predicted"/>
<dbReference type="InterPro" id="IPR027291">
    <property type="entry name" value="Glyco_hydro_38_N_sf"/>
</dbReference>
<reference evidence="4" key="2">
    <citation type="journal article" date="2017" name="Nat. Plants">
        <title>The Aegilops tauschii genome reveals multiple impacts of transposons.</title>
        <authorList>
            <person name="Zhao G."/>
            <person name="Zou C."/>
            <person name="Li K."/>
            <person name="Wang K."/>
            <person name="Li T."/>
            <person name="Gao L."/>
            <person name="Zhang X."/>
            <person name="Wang H."/>
            <person name="Yang Z."/>
            <person name="Liu X."/>
            <person name="Jiang W."/>
            <person name="Mao L."/>
            <person name="Kong X."/>
            <person name="Jiao Y."/>
            <person name="Jia J."/>
        </authorList>
    </citation>
    <scope>NUCLEOTIDE SEQUENCE [LARGE SCALE GENOMIC DNA]</scope>
    <source>
        <strain evidence="4">cv. AL8/78</strain>
    </source>
</reference>
<dbReference type="AlphaFoldDB" id="A0A452XFA9"/>
<protein>
    <recommendedName>
        <fullName evidence="2">Glycoside hydrolase family 38 N-terminal domain-containing protein</fullName>
    </recommendedName>
</protein>
<keyword evidence="1" id="KW-0732">Signal</keyword>
<evidence type="ECO:0000259" key="2">
    <source>
        <dbReference type="Pfam" id="PF01074"/>
    </source>
</evidence>
<sequence length="123" mass="13153">RGPKAMALALVLVVLLAAVAAAREAHGYVAYNTSAGTVAGLLNVHLVPHSHDDVGWLKTVDQYYVGSNNSIQGACVMNTLDSVVDALARDPGRKFVVAEQVTCSPQFPIEFSSPLLWTFLPFN</sequence>
<dbReference type="EnsemblPlants" id="AET0Gv20120700.11">
    <property type="protein sequence ID" value="AET0Gv20120700.11"/>
    <property type="gene ID" value="AET0Gv20120700"/>
</dbReference>
<dbReference type="InterPro" id="IPR000602">
    <property type="entry name" value="Glyco_hydro_38_N"/>
</dbReference>
<dbReference type="Pfam" id="PF01074">
    <property type="entry name" value="Glyco_hydro_38N"/>
    <property type="match status" value="1"/>
</dbReference>
<dbReference type="InterPro" id="IPR011330">
    <property type="entry name" value="Glyco_hydro/deAcase_b/a-brl"/>
</dbReference>
<name>A0A452XFA9_AEGTS</name>
<dbReference type="Proteomes" id="UP000015105">
    <property type="component" value="Unassembled WGS sequence"/>
</dbReference>
<dbReference type="GO" id="GO:0006013">
    <property type="term" value="P:mannose metabolic process"/>
    <property type="evidence" value="ECO:0007669"/>
    <property type="project" value="InterPro"/>
</dbReference>
<dbReference type="InterPro" id="IPR050843">
    <property type="entry name" value="Glycosyl_Hydrlase_38"/>
</dbReference>
<evidence type="ECO:0000313" key="4">
    <source>
        <dbReference type="Proteomes" id="UP000015105"/>
    </source>
</evidence>
<reference evidence="3" key="3">
    <citation type="submission" date="2019-03" db="UniProtKB">
        <authorList>
            <consortium name="EnsemblPlants"/>
        </authorList>
    </citation>
    <scope>IDENTIFICATION</scope>
</reference>
<organism evidence="3 4">
    <name type="scientific">Aegilops tauschii subsp. strangulata</name>
    <name type="common">Goatgrass</name>
    <dbReference type="NCBI Taxonomy" id="200361"/>
    <lineage>
        <taxon>Eukaryota</taxon>
        <taxon>Viridiplantae</taxon>
        <taxon>Streptophyta</taxon>
        <taxon>Embryophyta</taxon>
        <taxon>Tracheophyta</taxon>
        <taxon>Spermatophyta</taxon>
        <taxon>Magnoliopsida</taxon>
        <taxon>Liliopsida</taxon>
        <taxon>Poales</taxon>
        <taxon>Poaceae</taxon>
        <taxon>BOP clade</taxon>
        <taxon>Pooideae</taxon>
        <taxon>Triticodae</taxon>
        <taxon>Triticeae</taxon>
        <taxon>Triticinae</taxon>
        <taxon>Aegilops</taxon>
    </lineage>
</organism>
<reference evidence="4" key="1">
    <citation type="journal article" date="2014" name="Science">
        <title>Ancient hybridizations among the ancestral genomes of bread wheat.</title>
        <authorList>
            <consortium name="International Wheat Genome Sequencing Consortium,"/>
            <person name="Marcussen T."/>
            <person name="Sandve S.R."/>
            <person name="Heier L."/>
            <person name="Spannagl M."/>
            <person name="Pfeifer M."/>
            <person name="Jakobsen K.S."/>
            <person name="Wulff B.B."/>
            <person name="Steuernagel B."/>
            <person name="Mayer K.F."/>
            <person name="Olsen O.A."/>
        </authorList>
    </citation>
    <scope>NUCLEOTIDE SEQUENCE [LARGE SCALE GENOMIC DNA]</scope>
    <source>
        <strain evidence="4">cv. AL8/78</strain>
    </source>
</reference>
<evidence type="ECO:0000256" key="1">
    <source>
        <dbReference type="SAM" id="SignalP"/>
    </source>
</evidence>
<dbReference type="Gramene" id="AET0Gv20120700.11">
    <property type="protein sequence ID" value="AET0Gv20120700.11"/>
    <property type="gene ID" value="AET0Gv20120700"/>
</dbReference>
<feature type="signal peptide" evidence="1">
    <location>
        <begin position="1"/>
        <end position="21"/>
    </location>
</feature>
<feature type="domain" description="Glycoside hydrolase family 38 N-terminal" evidence="2">
    <location>
        <begin position="43"/>
        <end position="100"/>
    </location>
</feature>
<evidence type="ECO:0000313" key="3">
    <source>
        <dbReference type="EnsemblPlants" id="AET0Gv20120700.11"/>
    </source>
</evidence>
<dbReference type="Gene3D" id="3.20.110.10">
    <property type="entry name" value="Glycoside hydrolase 38, N terminal domain"/>
    <property type="match status" value="1"/>
</dbReference>
<feature type="chain" id="PRO_5019241898" description="Glycoside hydrolase family 38 N-terminal domain-containing protein" evidence="1">
    <location>
        <begin position="22"/>
        <end position="123"/>
    </location>
</feature>
<dbReference type="PANTHER" id="PTHR11607">
    <property type="entry name" value="ALPHA-MANNOSIDASE"/>
    <property type="match status" value="1"/>
</dbReference>
<accession>A0A452XFA9</accession>
<dbReference type="GO" id="GO:0004559">
    <property type="term" value="F:alpha-mannosidase activity"/>
    <property type="evidence" value="ECO:0007669"/>
    <property type="project" value="InterPro"/>
</dbReference>
<keyword evidence="4" id="KW-1185">Reference proteome</keyword>